<evidence type="ECO:0000256" key="2">
    <source>
        <dbReference type="SAM" id="MobiDB-lite"/>
    </source>
</evidence>
<feature type="compositionally biased region" description="Low complexity" evidence="2">
    <location>
        <begin position="373"/>
        <end position="390"/>
    </location>
</feature>
<dbReference type="GO" id="GO:0003676">
    <property type="term" value="F:nucleic acid binding"/>
    <property type="evidence" value="ECO:0007669"/>
    <property type="project" value="InterPro"/>
</dbReference>
<gene>
    <name evidence="4" type="ORF">TGVAND_258490</name>
</gene>
<feature type="compositionally biased region" description="Polar residues" evidence="2">
    <location>
        <begin position="158"/>
        <end position="174"/>
    </location>
</feature>
<dbReference type="VEuPathDB" id="ToxoDB:TGVAND_258490"/>
<evidence type="ECO:0000256" key="1">
    <source>
        <dbReference type="SAM" id="Coils"/>
    </source>
</evidence>
<feature type="region of interest" description="Disordered" evidence="2">
    <location>
        <begin position="710"/>
        <end position="794"/>
    </location>
</feature>
<feature type="region of interest" description="Disordered" evidence="2">
    <location>
        <begin position="194"/>
        <end position="236"/>
    </location>
</feature>
<evidence type="ECO:0000259" key="3">
    <source>
        <dbReference type="PROSITE" id="PS50174"/>
    </source>
</evidence>
<feature type="compositionally biased region" description="Basic and acidic residues" evidence="2">
    <location>
        <begin position="1092"/>
        <end position="1104"/>
    </location>
</feature>
<feature type="compositionally biased region" description="Low complexity" evidence="2">
    <location>
        <begin position="762"/>
        <end position="772"/>
    </location>
</feature>
<name>A0A086PK04_TOXGO</name>
<feature type="compositionally biased region" description="Basic and acidic residues" evidence="2">
    <location>
        <begin position="894"/>
        <end position="918"/>
    </location>
</feature>
<feature type="domain" description="G-patch" evidence="3">
    <location>
        <begin position="863"/>
        <end position="895"/>
    </location>
</feature>
<proteinExistence type="predicted"/>
<feature type="compositionally biased region" description="Basic and acidic residues" evidence="2">
    <location>
        <begin position="717"/>
        <end position="757"/>
    </location>
</feature>
<protein>
    <recommendedName>
        <fullName evidence="3">G-patch domain-containing protein</fullName>
    </recommendedName>
</protein>
<keyword evidence="1" id="KW-0175">Coiled coil</keyword>
<organism evidence="4 5">
    <name type="scientific">Toxoplasma gondii VAND</name>
    <dbReference type="NCBI Taxonomy" id="933077"/>
    <lineage>
        <taxon>Eukaryota</taxon>
        <taxon>Sar</taxon>
        <taxon>Alveolata</taxon>
        <taxon>Apicomplexa</taxon>
        <taxon>Conoidasida</taxon>
        <taxon>Coccidia</taxon>
        <taxon>Eucoccidiorida</taxon>
        <taxon>Eimeriorina</taxon>
        <taxon>Sarcocystidae</taxon>
        <taxon>Toxoplasma</taxon>
    </lineage>
</organism>
<reference evidence="4 5" key="1">
    <citation type="submission" date="2014-08" db="EMBL/GenBank/DDBJ databases">
        <authorList>
            <person name="Sibley D."/>
            <person name="Venepally P."/>
            <person name="Karamycheva S."/>
            <person name="Hadjithomas M."/>
            <person name="Khan A."/>
            <person name="Brunk B."/>
            <person name="Roos D."/>
            <person name="Caler E."/>
            <person name="Lorenzi H."/>
        </authorList>
    </citation>
    <scope>NUCLEOTIDE SEQUENCE [LARGE SCALE GENOMIC DNA]</scope>
    <source>
        <strain evidence="4 5">VAND</strain>
    </source>
</reference>
<evidence type="ECO:0000313" key="5">
    <source>
        <dbReference type="Proteomes" id="UP000028840"/>
    </source>
</evidence>
<comment type="caution">
    <text evidence="4">The sequence shown here is derived from an EMBL/GenBank/DDBJ whole genome shotgun (WGS) entry which is preliminary data.</text>
</comment>
<feature type="region of interest" description="Disordered" evidence="2">
    <location>
        <begin position="515"/>
        <end position="534"/>
    </location>
</feature>
<dbReference type="InterPro" id="IPR000467">
    <property type="entry name" value="G_patch_dom"/>
</dbReference>
<feature type="region of interest" description="Disordered" evidence="2">
    <location>
        <begin position="1015"/>
        <end position="1035"/>
    </location>
</feature>
<evidence type="ECO:0000313" key="4">
    <source>
        <dbReference type="EMBL" id="KFH00686.1"/>
    </source>
</evidence>
<feature type="region of interest" description="Disordered" evidence="2">
    <location>
        <begin position="155"/>
        <end position="174"/>
    </location>
</feature>
<feature type="compositionally biased region" description="Low complexity" evidence="2">
    <location>
        <begin position="828"/>
        <end position="852"/>
    </location>
</feature>
<sequence length="1242" mass="135511">MTRTSPLPQEALSVVSSSEDADVAISSSPLSLDQEAVPLSRLREQEEEMATSIRRLEEEVDTLKQQKESLREVLATLETQGRPDASGENSALVSPHESPSAVAVCTAENDAAAIRSEIYDSLSSVNKAEDELLAAIEVMRQTLLEVKRTRLIQELDETPNSGSTQTYGTDTQGKDLQTGRALFHQGFQRQRSCLGTVSAPPVRGEGERRCETAEEKQQPKPGEEGRRNGGDCEREDADAVVVVTSDDESSGMSFSEGEEGEATGDVLKDTHKNPSQQKFPECRCIFPVVHPDGIVDWQLGVVRALLQSPSPLHIEALPSSFPAHYAAQVSSVSLSSQEADAAPLDLRLTSLCVKWCRQHRARFSQSPVKPAVSLSSSDPSSNSDASSNLSATDYSPRIWALVTALCPLAPRDIPCRHLLQFLRPHSVSFSSFVSCESSLSAFPLPEGFHVAAGNSTGEATEGPRKETPEAAAAAEAAVDAGMVVVGNAQAIAERMLCTDTREAALLGVTLQETATSTETEVGREREGEVEGRHREETAKRLTDAGSAFVPSAAYVEEGCPYSWRCHYSHGVWVPACDVCLVQWDSEFSLNEMLRPFTHESGERNSGVGDAVELQGKQLGGNSSKTKPLFYRGRPVFVLPDGSQTWRKAQLVQALRKRRRRKDFVEDQELKGRPSERSLWSMYGRVVLENETEDGACRKQRLLCRASRIHPRVASSADENKAEGKGRDAGTEREASCDREASEKAKQRRRSERDERQDVIVLDSGASGVASSSSEDEGEEETHSGPSDEEEGSERWQKLRRLEALLGVNARDLRDRFSSGFSRKRDNLSHSLSSSSSSSGSSASASEACPLSSSSHFGCWMLYTSGMGLRMMQRWGYRPGECLGRSQRLQLSRQPGDRGREGTGKTELDRAGESRDFTSHLRRASLTKHAPPSNASETGGIRTTKDDAVPLDSYAVESSDDEAHDEGDGEGRIIWPGEEPEMLSSHPSLPPLVNPLGIRVLPPRLSLDFISDPAAARRRGRNRRRGADGVSSDAGKTVASGSWQYAEGALVPSFCSASASCALAREAAVANDGAFGLINSIYSSGFTSVARQEPGREKGGADAKSHGPSTEAVYQEEVAGGERTLGPMEIEENRRKQEEEEHLRRLQQLRRNKTVGEKALRKQLFDLQQRQRALKKEIGAATANQRRHADGGKARGGLEAFAGYYGGIASAKETQLRRMKEEEEDVLLKLISDKGKEKKLKVF</sequence>
<feature type="compositionally biased region" description="Basic and acidic residues" evidence="2">
    <location>
        <begin position="520"/>
        <end position="534"/>
    </location>
</feature>
<feature type="region of interest" description="Disordered" evidence="2">
    <location>
        <begin position="1090"/>
        <end position="1140"/>
    </location>
</feature>
<dbReference type="EMBL" id="AEYJ02001615">
    <property type="protein sequence ID" value="KFH00686.1"/>
    <property type="molecule type" value="Genomic_DNA"/>
</dbReference>
<feature type="compositionally biased region" description="Basic and acidic residues" evidence="2">
    <location>
        <begin position="204"/>
        <end position="232"/>
    </location>
</feature>
<dbReference type="Proteomes" id="UP000028840">
    <property type="component" value="Unassembled WGS sequence"/>
</dbReference>
<accession>A0A086PK04</accession>
<feature type="region of interest" description="Disordered" evidence="2">
    <location>
        <begin position="368"/>
        <end position="390"/>
    </location>
</feature>
<feature type="region of interest" description="Disordered" evidence="2">
    <location>
        <begin position="885"/>
        <end position="947"/>
    </location>
</feature>
<dbReference type="AlphaFoldDB" id="A0A086PK04"/>
<feature type="region of interest" description="Disordered" evidence="2">
    <location>
        <begin position="819"/>
        <end position="852"/>
    </location>
</feature>
<dbReference type="PROSITE" id="PS50174">
    <property type="entry name" value="G_PATCH"/>
    <property type="match status" value="1"/>
</dbReference>
<reference evidence="4 5" key="2">
    <citation type="journal article" date="2015" name="Eukaryot. Cell">
        <title>Genetic mapping reveals that sinefungin resistance in Toxoplasma gondii is controlled by a putative amino acid transporter locus that can be used as a negative selectable marker.</title>
        <authorList>
            <person name="Behnke M.S."/>
            <person name="Khan A."/>
            <person name="Sibley L.D."/>
        </authorList>
    </citation>
    <scope>NUCLEOTIDE SEQUENCE [LARGE SCALE GENOMIC DNA]</scope>
    <source>
        <strain evidence="4 5">VAND</strain>
    </source>
</reference>
<dbReference type="OrthoDB" id="332246at2759"/>
<feature type="compositionally biased region" description="Basic and acidic residues" evidence="2">
    <location>
        <begin position="1130"/>
        <end position="1140"/>
    </location>
</feature>
<feature type="coiled-coil region" evidence="1">
    <location>
        <begin position="39"/>
        <end position="80"/>
    </location>
</feature>